<dbReference type="Proteomes" id="UP000199385">
    <property type="component" value="Chromosome I"/>
</dbReference>
<evidence type="ECO:0000256" key="1">
    <source>
        <dbReference type="ARBA" id="ARBA00004651"/>
    </source>
</evidence>
<dbReference type="InterPro" id="IPR000515">
    <property type="entry name" value="MetI-like"/>
</dbReference>
<feature type="domain" description="ABC transmembrane type-1" evidence="8">
    <location>
        <begin position="92"/>
        <end position="275"/>
    </location>
</feature>
<evidence type="ECO:0000256" key="4">
    <source>
        <dbReference type="ARBA" id="ARBA00022692"/>
    </source>
</evidence>
<keyword evidence="2 7" id="KW-0813">Transport</keyword>
<dbReference type="PATRIC" id="fig|261654.4.peg.3700"/>
<dbReference type="PANTHER" id="PTHR30151:SF40">
    <property type="entry name" value="TRANSPORT SYSTEM INTEGRAL MEMBRANE PROTEIN"/>
    <property type="match status" value="1"/>
</dbReference>
<evidence type="ECO:0000313" key="9">
    <source>
        <dbReference type="EMBL" id="SBT47186.1"/>
    </source>
</evidence>
<feature type="transmembrane region" description="Helical" evidence="7">
    <location>
        <begin position="99"/>
        <end position="118"/>
    </location>
</feature>
<dbReference type="RefSeq" id="WP_091665749.1">
    <property type="nucleotide sequence ID" value="NZ_LT594323.1"/>
</dbReference>
<keyword evidence="3" id="KW-1003">Cell membrane</keyword>
<name>A0A1A8ZSU4_9ACTN</name>
<proteinExistence type="inferred from homology"/>
<feature type="transmembrane region" description="Helical" evidence="7">
    <location>
        <begin position="130"/>
        <end position="150"/>
    </location>
</feature>
<dbReference type="AlphaFoldDB" id="A0A1A8ZSU4"/>
<feature type="transmembrane region" description="Helical" evidence="7">
    <location>
        <begin position="156"/>
        <end position="177"/>
    </location>
</feature>
<dbReference type="Pfam" id="PF00528">
    <property type="entry name" value="BPD_transp_1"/>
    <property type="match status" value="1"/>
</dbReference>
<feature type="transmembrane region" description="Helical" evidence="7">
    <location>
        <begin position="198"/>
        <end position="215"/>
    </location>
</feature>
<sequence length="294" mass="31118">MASDTLAGSTRTDAEISGLDRLEIAGREKPPSRAVRVWAATWPKFAALALAIAIWQAVVWSGWKDPWALPGPGVVFADLGRYLVSSALWEGLATTGRRALVGFAAAVAVGLLLGLGVARVKVLRAALGSMITALQTMPSIAWFPLAILLFQLSEQAIFFVVVLGAAPSVANGVIHGVDYVPPLLVRAGRNLGARGLNLYRYVIAPAALPAIVAGLKQGWAFAWRSLMAGELLVVIAERTSIGAQLTYARDFSDAPRLMSIMIVILVVGLVVDAAFGAADKAIRRRWGVLDQAGN</sequence>
<evidence type="ECO:0000256" key="2">
    <source>
        <dbReference type="ARBA" id="ARBA00022448"/>
    </source>
</evidence>
<keyword evidence="6 7" id="KW-0472">Membrane</keyword>
<dbReference type="InterPro" id="IPR035906">
    <property type="entry name" value="MetI-like_sf"/>
</dbReference>
<keyword evidence="5 7" id="KW-1133">Transmembrane helix</keyword>
<dbReference type="STRING" id="261654.GA0070611_3640"/>
<comment type="subcellular location">
    <subcellularLocation>
        <location evidence="1 7">Cell membrane</location>
        <topology evidence="1 7">Multi-pass membrane protein</topology>
    </subcellularLocation>
</comment>
<dbReference type="GO" id="GO:0005886">
    <property type="term" value="C:plasma membrane"/>
    <property type="evidence" value="ECO:0007669"/>
    <property type="project" value="UniProtKB-SubCell"/>
</dbReference>
<evidence type="ECO:0000259" key="8">
    <source>
        <dbReference type="PROSITE" id="PS50928"/>
    </source>
</evidence>
<reference evidence="10" key="1">
    <citation type="submission" date="2016-06" db="EMBL/GenBank/DDBJ databases">
        <authorList>
            <person name="Varghese N."/>
            <person name="Submissions Spin"/>
        </authorList>
    </citation>
    <scope>NUCLEOTIDE SEQUENCE [LARGE SCALE GENOMIC DNA]</scope>
    <source>
        <strain evidence="10">DSM 44815</strain>
    </source>
</reference>
<keyword evidence="4 7" id="KW-0812">Transmembrane</keyword>
<gene>
    <name evidence="9" type="ORF">GA0070611_3640</name>
</gene>
<dbReference type="CDD" id="cd06261">
    <property type="entry name" value="TM_PBP2"/>
    <property type="match status" value="1"/>
</dbReference>
<dbReference type="EMBL" id="LT594323">
    <property type="protein sequence ID" value="SBT47186.1"/>
    <property type="molecule type" value="Genomic_DNA"/>
</dbReference>
<evidence type="ECO:0000256" key="7">
    <source>
        <dbReference type="RuleBase" id="RU363032"/>
    </source>
</evidence>
<feature type="transmembrane region" description="Helical" evidence="7">
    <location>
        <begin position="45"/>
        <end position="63"/>
    </location>
</feature>
<dbReference type="Gene3D" id="1.10.3720.10">
    <property type="entry name" value="MetI-like"/>
    <property type="match status" value="1"/>
</dbReference>
<feature type="transmembrane region" description="Helical" evidence="7">
    <location>
        <begin position="257"/>
        <end position="278"/>
    </location>
</feature>
<dbReference type="OrthoDB" id="9796361at2"/>
<evidence type="ECO:0000256" key="6">
    <source>
        <dbReference type="ARBA" id="ARBA00023136"/>
    </source>
</evidence>
<evidence type="ECO:0000256" key="5">
    <source>
        <dbReference type="ARBA" id="ARBA00022989"/>
    </source>
</evidence>
<comment type="similarity">
    <text evidence="7">Belongs to the binding-protein-dependent transport system permease family.</text>
</comment>
<evidence type="ECO:0000256" key="3">
    <source>
        <dbReference type="ARBA" id="ARBA00022475"/>
    </source>
</evidence>
<dbReference type="PANTHER" id="PTHR30151">
    <property type="entry name" value="ALKANE SULFONATE ABC TRANSPORTER-RELATED, MEMBRANE SUBUNIT"/>
    <property type="match status" value="1"/>
</dbReference>
<protein>
    <submittedName>
        <fullName evidence="9">NitT/TauT family transport system permease protein</fullName>
    </submittedName>
</protein>
<dbReference type="SUPFAM" id="SSF161098">
    <property type="entry name" value="MetI-like"/>
    <property type="match status" value="1"/>
</dbReference>
<accession>A0A1A8ZSU4</accession>
<keyword evidence="10" id="KW-1185">Reference proteome</keyword>
<organism evidence="9 10">
    <name type="scientific">Micromonospora auratinigra</name>
    <dbReference type="NCBI Taxonomy" id="261654"/>
    <lineage>
        <taxon>Bacteria</taxon>
        <taxon>Bacillati</taxon>
        <taxon>Actinomycetota</taxon>
        <taxon>Actinomycetes</taxon>
        <taxon>Micromonosporales</taxon>
        <taxon>Micromonosporaceae</taxon>
        <taxon>Micromonospora</taxon>
    </lineage>
</organism>
<dbReference type="PROSITE" id="PS50928">
    <property type="entry name" value="ABC_TM1"/>
    <property type="match status" value="1"/>
</dbReference>
<evidence type="ECO:0000313" key="10">
    <source>
        <dbReference type="Proteomes" id="UP000199385"/>
    </source>
</evidence>
<dbReference type="GO" id="GO:0055085">
    <property type="term" value="P:transmembrane transport"/>
    <property type="evidence" value="ECO:0007669"/>
    <property type="project" value="InterPro"/>
</dbReference>